<dbReference type="InterPro" id="IPR051797">
    <property type="entry name" value="TrmB-like"/>
</dbReference>
<name>A0ABV6V007_9ACTN</name>
<dbReference type="PANTHER" id="PTHR34293:SF1">
    <property type="entry name" value="HTH-TYPE TRANSCRIPTIONAL REGULATOR TRMBL2"/>
    <property type="match status" value="1"/>
</dbReference>
<dbReference type="SMART" id="SM00421">
    <property type="entry name" value="HTH_LUXR"/>
    <property type="match status" value="1"/>
</dbReference>
<dbReference type="InterPro" id="IPR002831">
    <property type="entry name" value="Tscrpt_reg_TrmB_N"/>
</dbReference>
<dbReference type="Gene3D" id="1.10.10.10">
    <property type="entry name" value="Winged helix-like DNA-binding domain superfamily/Winged helix DNA-binding domain"/>
    <property type="match status" value="2"/>
</dbReference>
<dbReference type="InterPro" id="IPR036388">
    <property type="entry name" value="WH-like_DNA-bd_sf"/>
</dbReference>
<organism evidence="2 3">
    <name type="scientific">Streptacidiphilus cavernicola</name>
    <dbReference type="NCBI Taxonomy" id="3342716"/>
    <lineage>
        <taxon>Bacteria</taxon>
        <taxon>Bacillati</taxon>
        <taxon>Actinomycetota</taxon>
        <taxon>Actinomycetes</taxon>
        <taxon>Kitasatosporales</taxon>
        <taxon>Streptomycetaceae</taxon>
        <taxon>Streptacidiphilus</taxon>
    </lineage>
</organism>
<keyword evidence="3" id="KW-1185">Reference proteome</keyword>
<dbReference type="RefSeq" id="WP_051726499.1">
    <property type="nucleotide sequence ID" value="NZ_JBHEZZ010000037.1"/>
</dbReference>
<feature type="domain" description="HTH luxR-type" evidence="1">
    <location>
        <begin position="253"/>
        <end position="318"/>
    </location>
</feature>
<dbReference type="PANTHER" id="PTHR34293">
    <property type="entry name" value="HTH-TYPE TRANSCRIPTIONAL REGULATOR TRMBL2"/>
    <property type="match status" value="1"/>
</dbReference>
<evidence type="ECO:0000313" key="3">
    <source>
        <dbReference type="Proteomes" id="UP001592528"/>
    </source>
</evidence>
<proteinExistence type="predicted"/>
<dbReference type="SUPFAM" id="SSF46785">
    <property type="entry name" value="Winged helix' DNA-binding domain"/>
    <property type="match status" value="1"/>
</dbReference>
<sequence length="320" mass="35061">MLDSIGLDAVAERAYELLLRQESASAASMAEELGVPQQRARRALDTLAAGGLATRLPGRALRYTPIDPRAGLSALVRSRQAELERVASSVDAYAAEYHERTLRTDPHRLVEVIEGPAEITHRVQELIAGAEKEIMAFDAPPYVTPHGSASEIEHPVLARGVAVRAIYATEVLAVPVLADRLRAMVALGEQARVVSRVPMKMVLVDRSDAMLPLTASEEGVRTTAVFVRRSTLCDALVELFEANWSVATPVFTETSPTDDVSAEDRDLLHLLNAGLKDEAIARQLGLSERTLRRRIAELTRRLGATSRFQAGTQAMRREWL</sequence>
<dbReference type="EMBL" id="JBHEZZ010000037">
    <property type="protein sequence ID" value="MFC1407058.1"/>
    <property type="molecule type" value="Genomic_DNA"/>
</dbReference>
<dbReference type="InterPro" id="IPR036390">
    <property type="entry name" value="WH_DNA-bd_sf"/>
</dbReference>
<dbReference type="InterPro" id="IPR000792">
    <property type="entry name" value="Tscrpt_reg_LuxR_C"/>
</dbReference>
<dbReference type="InterPro" id="IPR016032">
    <property type="entry name" value="Sig_transdc_resp-reg_C-effctor"/>
</dbReference>
<reference evidence="2 3" key="1">
    <citation type="submission" date="2024-09" db="EMBL/GenBank/DDBJ databases">
        <authorList>
            <person name="Lee S.D."/>
        </authorList>
    </citation>
    <scope>NUCLEOTIDE SEQUENCE [LARGE SCALE GENOMIC DNA]</scope>
    <source>
        <strain evidence="2 3">N1-5</strain>
    </source>
</reference>
<comment type="caution">
    <text evidence="2">The sequence shown here is derived from an EMBL/GenBank/DDBJ whole genome shotgun (WGS) entry which is preliminary data.</text>
</comment>
<dbReference type="SUPFAM" id="SSF46894">
    <property type="entry name" value="C-terminal effector domain of the bipartite response regulators"/>
    <property type="match status" value="1"/>
</dbReference>
<evidence type="ECO:0000313" key="2">
    <source>
        <dbReference type="EMBL" id="MFC1407058.1"/>
    </source>
</evidence>
<dbReference type="Pfam" id="PF01978">
    <property type="entry name" value="TrmB"/>
    <property type="match status" value="1"/>
</dbReference>
<dbReference type="PROSITE" id="PS50043">
    <property type="entry name" value="HTH_LUXR_2"/>
    <property type="match status" value="1"/>
</dbReference>
<dbReference type="Pfam" id="PF00196">
    <property type="entry name" value="GerE"/>
    <property type="match status" value="1"/>
</dbReference>
<gene>
    <name evidence="2" type="ORF">ACEZDJ_37820</name>
</gene>
<evidence type="ECO:0000259" key="1">
    <source>
        <dbReference type="PROSITE" id="PS50043"/>
    </source>
</evidence>
<protein>
    <submittedName>
        <fullName evidence="2">Helix-turn-helix domain-containing protein</fullName>
    </submittedName>
</protein>
<accession>A0ABV6V007</accession>
<dbReference type="Proteomes" id="UP001592528">
    <property type="component" value="Unassembled WGS sequence"/>
</dbReference>